<dbReference type="Gene3D" id="3.40.640.10">
    <property type="entry name" value="Type I PLP-dependent aspartate aminotransferase-like (Major domain)"/>
    <property type="match status" value="1"/>
</dbReference>
<keyword evidence="5" id="KW-1185">Reference proteome</keyword>
<dbReference type="Proteomes" id="UP000002402">
    <property type="component" value="Chromosome"/>
</dbReference>
<dbReference type="STRING" id="246197.MXAN_4593"/>
<protein>
    <recommendedName>
        <fullName evidence="3">Serine hydroxymethyltransferase-like domain-containing protein</fullName>
    </recommendedName>
</protein>
<keyword evidence="2" id="KW-0663">Pyridoxal phosphate</keyword>
<name>Q1D3L2_MYXXD</name>
<dbReference type="PANTHER" id="PTHR11680:SF35">
    <property type="entry name" value="SERINE HYDROXYMETHYLTRANSFERASE 1"/>
    <property type="match status" value="1"/>
</dbReference>
<dbReference type="Pfam" id="PF00464">
    <property type="entry name" value="SHMT"/>
    <property type="match status" value="1"/>
</dbReference>
<evidence type="ECO:0000256" key="2">
    <source>
        <dbReference type="ARBA" id="ARBA00022898"/>
    </source>
</evidence>
<dbReference type="EMBL" id="CP000113">
    <property type="protein sequence ID" value="ABF90166.1"/>
    <property type="molecule type" value="Genomic_DNA"/>
</dbReference>
<dbReference type="InterPro" id="IPR049943">
    <property type="entry name" value="Ser_HO-MeTrfase-like"/>
</dbReference>
<dbReference type="GO" id="GO:0004372">
    <property type="term" value="F:glycine hydroxymethyltransferase activity"/>
    <property type="evidence" value="ECO:0007669"/>
    <property type="project" value="TreeGrafter"/>
</dbReference>
<dbReference type="SUPFAM" id="SSF53383">
    <property type="entry name" value="PLP-dependent transferases"/>
    <property type="match status" value="1"/>
</dbReference>
<proteinExistence type="predicted"/>
<evidence type="ECO:0000313" key="4">
    <source>
        <dbReference type="EMBL" id="ABF90166.1"/>
    </source>
</evidence>
<reference evidence="4 5" key="1">
    <citation type="journal article" date="2006" name="Proc. Natl. Acad. Sci. U.S.A.">
        <title>Evolution of sensory complexity recorded in a myxobacterial genome.</title>
        <authorList>
            <person name="Goldman B.S."/>
            <person name="Nierman W.C."/>
            <person name="Kaiser D."/>
            <person name="Slater S.C."/>
            <person name="Durkin A.S."/>
            <person name="Eisen J.A."/>
            <person name="Ronning C.M."/>
            <person name="Barbazuk W.B."/>
            <person name="Blanchard M."/>
            <person name="Field C."/>
            <person name="Halling C."/>
            <person name="Hinkle G."/>
            <person name="Iartchuk O."/>
            <person name="Kim H.S."/>
            <person name="Mackenzie C."/>
            <person name="Madupu R."/>
            <person name="Miller N."/>
            <person name="Shvartsbeyn A."/>
            <person name="Sullivan S.A."/>
            <person name="Vaudin M."/>
            <person name="Wiegand R."/>
            <person name="Kaplan H.B."/>
        </authorList>
    </citation>
    <scope>NUCLEOTIDE SEQUENCE [LARGE SCALE GENOMIC DNA]</scope>
    <source>
        <strain evidence="5">DK1622</strain>
    </source>
</reference>
<accession>Q1D3L2</accession>
<dbReference type="InterPro" id="IPR039429">
    <property type="entry name" value="SHMT-like_dom"/>
</dbReference>
<gene>
    <name evidence="4" type="ordered locus">MXAN_4593</name>
</gene>
<comment type="cofactor">
    <cofactor evidence="1">
        <name>pyridoxal 5'-phosphate</name>
        <dbReference type="ChEBI" id="CHEBI:597326"/>
    </cofactor>
</comment>
<dbReference type="GO" id="GO:0046653">
    <property type="term" value="P:tetrahydrofolate metabolic process"/>
    <property type="evidence" value="ECO:0007669"/>
    <property type="project" value="TreeGrafter"/>
</dbReference>
<organism evidence="4 5">
    <name type="scientific">Myxococcus xanthus (strain DK1622)</name>
    <dbReference type="NCBI Taxonomy" id="246197"/>
    <lineage>
        <taxon>Bacteria</taxon>
        <taxon>Pseudomonadati</taxon>
        <taxon>Myxococcota</taxon>
        <taxon>Myxococcia</taxon>
        <taxon>Myxococcales</taxon>
        <taxon>Cystobacterineae</taxon>
        <taxon>Myxococcaceae</taxon>
        <taxon>Myxococcus</taxon>
    </lineage>
</organism>
<dbReference type="HOGENOM" id="CLU_022477_2_1_7"/>
<dbReference type="GO" id="GO:0005737">
    <property type="term" value="C:cytoplasm"/>
    <property type="evidence" value="ECO:0007669"/>
    <property type="project" value="TreeGrafter"/>
</dbReference>
<dbReference type="KEGG" id="mxa:MXAN_4593"/>
<dbReference type="InterPro" id="IPR015424">
    <property type="entry name" value="PyrdxlP-dep_Trfase"/>
</dbReference>
<dbReference type="eggNOG" id="COG0112">
    <property type="taxonomic scope" value="Bacteria"/>
</dbReference>
<dbReference type="AlphaFoldDB" id="Q1D3L2"/>
<evidence type="ECO:0000256" key="1">
    <source>
        <dbReference type="ARBA" id="ARBA00001933"/>
    </source>
</evidence>
<feature type="domain" description="Serine hydroxymethyltransferase-like" evidence="3">
    <location>
        <begin position="27"/>
        <end position="400"/>
    </location>
</feature>
<sequence length="456" mass="50078">MSLGLRSGGRSRGPLPQGASVDLEQISEILTRLEQHETRAARTLNMVPSENSMSALAKLPMLLDLHHRYFFNDGAEEEPWEFRGVQELSSLETELARPLLRELAGAEFVNVRALSGLNLMTLTLSALGGPPGSTVMLLSRAQGGHYATASVAARLGLKVCYATGPDAHTVDETQFAETLRAHQPGLVYIDQSNALFPLGVERLARAVQRDAPNTLLHIDASHWMGLVLGRQLPNPLTEGAHSFGGSTHKTFPGPQKAIFATNRRELFERFRATQQYMVSSHHFGATVSLALALLEFKHCRGEQYAAQVVLNTRRFGAALDRLGLALDGKERGFSAGHQLWIRTRASGVDAFTASQRLFDAGIRTNAYPSLPGIPEPVLRVGLNEPTYHGLMADDMEELAGLFVAAIFQTQPTEQIAGRVAALRARYRFPYRFPSDDPKLLEQAMRLVRLALTQPVE</sequence>
<dbReference type="EnsemblBacteria" id="ABF90166">
    <property type="protein sequence ID" value="ABF90166"/>
    <property type="gene ID" value="MXAN_4593"/>
</dbReference>
<dbReference type="GO" id="GO:0030170">
    <property type="term" value="F:pyridoxal phosphate binding"/>
    <property type="evidence" value="ECO:0007669"/>
    <property type="project" value="TreeGrafter"/>
</dbReference>
<dbReference type="GO" id="GO:0019264">
    <property type="term" value="P:glycine biosynthetic process from serine"/>
    <property type="evidence" value="ECO:0007669"/>
    <property type="project" value="TreeGrafter"/>
</dbReference>
<evidence type="ECO:0000259" key="3">
    <source>
        <dbReference type="Pfam" id="PF00464"/>
    </source>
</evidence>
<dbReference type="InterPro" id="IPR015421">
    <property type="entry name" value="PyrdxlP-dep_Trfase_major"/>
</dbReference>
<dbReference type="Gene3D" id="3.90.1150.10">
    <property type="entry name" value="Aspartate Aminotransferase, domain 1"/>
    <property type="match status" value="1"/>
</dbReference>
<dbReference type="InterPro" id="IPR015422">
    <property type="entry name" value="PyrdxlP-dep_Trfase_small"/>
</dbReference>
<dbReference type="PANTHER" id="PTHR11680">
    <property type="entry name" value="SERINE HYDROXYMETHYLTRANSFERASE"/>
    <property type="match status" value="1"/>
</dbReference>
<evidence type="ECO:0000313" key="5">
    <source>
        <dbReference type="Proteomes" id="UP000002402"/>
    </source>
</evidence>